<gene>
    <name evidence="2" type="ORF">BDY17DRAFT_328015</name>
</gene>
<sequence>MVDLNIVTGALKGWGGQGLPFGTLLHSSPPRRQRTLTAPLHETAPSSFWQRLPSWSTPEPEQRTNPQTQCALLTTLPLDIRLLIYDMVLGGMAFHIGNDTTGRMTCYICQRAEGIVHDDDHQACLAPTKRRPSASPREDYTQATGLLPLLVTCRQIYSEAIETLYSANTFEFWQNQAALRFLRIMIPPQRLRCIRRFRWAMQFPHHPNINARSRTDWSDLFAFFANETYGLQHLYLKLKRNYLVEAIIQQTPDERAAGWIEPMVLMAIDANRKRKCLVEIAMNGVVHVPVDIFENIQRRHRGAGYREVLDWTCTEMHRRIRLSLDAPG</sequence>
<dbReference type="PANTHER" id="PTHR38790">
    <property type="entry name" value="2EXR DOMAIN-CONTAINING PROTEIN-RELATED"/>
    <property type="match status" value="1"/>
</dbReference>
<dbReference type="GeneID" id="54478778"/>
<evidence type="ECO:0000313" key="3">
    <source>
        <dbReference type="Proteomes" id="UP000799767"/>
    </source>
</evidence>
<evidence type="ECO:0000313" key="2">
    <source>
        <dbReference type="EMBL" id="KAF2479239.1"/>
    </source>
</evidence>
<feature type="domain" description="DUF7730" evidence="1">
    <location>
        <begin position="66"/>
        <end position="243"/>
    </location>
</feature>
<dbReference type="AlphaFoldDB" id="A0A6A6PGX4"/>
<protein>
    <recommendedName>
        <fullName evidence="1">DUF7730 domain-containing protein</fullName>
    </recommendedName>
</protein>
<dbReference type="OrthoDB" id="10256725at2759"/>
<accession>A0A6A6PGX4</accession>
<dbReference type="Pfam" id="PF24864">
    <property type="entry name" value="DUF7730"/>
    <property type="match status" value="1"/>
</dbReference>
<dbReference type="Proteomes" id="UP000799767">
    <property type="component" value="Unassembled WGS sequence"/>
</dbReference>
<dbReference type="EMBL" id="MU001642">
    <property type="protein sequence ID" value="KAF2479239.1"/>
    <property type="molecule type" value="Genomic_DNA"/>
</dbReference>
<dbReference type="InterPro" id="IPR056632">
    <property type="entry name" value="DUF7730"/>
</dbReference>
<reference evidence="2" key="1">
    <citation type="journal article" date="2020" name="Stud. Mycol.">
        <title>101 Dothideomycetes genomes: a test case for predicting lifestyles and emergence of pathogens.</title>
        <authorList>
            <person name="Haridas S."/>
            <person name="Albert R."/>
            <person name="Binder M."/>
            <person name="Bloem J."/>
            <person name="Labutti K."/>
            <person name="Salamov A."/>
            <person name="Andreopoulos B."/>
            <person name="Baker S."/>
            <person name="Barry K."/>
            <person name="Bills G."/>
            <person name="Bluhm B."/>
            <person name="Cannon C."/>
            <person name="Castanera R."/>
            <person name="Culley D."/>
            <person name="Daum C."/>
            <person name="Ezra D."/>
            <person name="Gonzalez J."/>
            <person name="Henrissat B."/>
            <person name="Kuo A."/>
            <person name="Liang C."/>
            <person name="Lipzen A."/>
            <person name="Lutzoni F."/>
            <person name="Magnuson J."/>
            <person name="Mondo S."/>
            <person name="Nolan M."/>
            <person name="Ohm R."/>
            <person name="Pangilinan J."/>
            <person name="Park H.-J."/>
            <person name="Ramirez L."/>
            <person name="Alfaro M."/>
            <person name="Sun H."/>
            <person name="Tritt A."/>
            <person name="Yoshinaga Y."/>
            <person name="Zwiers L.-H."/>
            <person name="Turgeon B."/>
            <person name="Goodwin S."/>
            <person name="Spatafora J."/>
            <person name="Crous P."/>
            <person name="Grigoriev I."/>
        </authorList>
    </citation>
    <scope>NUCLEOTIDE SEQUENCE</scope>
    <source>
        <strain evidence="2">CBS 113389</strain>
    </source>
</reference>
<dbReference type="RefSeq" id="XP_033585809.1">
    <property type="nucleotide sequence ID" value="XM_033737776.1"/>
</dbReference>
<evidence type="ECO:0000259" key="1">
    <source>
        <dbReference type="Pfam" id="PF24864"/>
    </source>
</evidence>
<proteinExistence type="predicted"/>
<name>A0A6A6PGX4_9PEZI</name>
<keyword evidence="3" id="KW-1185">Reference proteome</keyword>
<organism evidence="2 3">
    <name type="scientific">Neohortaea acidophila</name>
    <dbReference type="NCBI Taxonomy" id="245834"/>
    <lineage>
        <taxon>Eukaryota</taxon>
        <taxon>Fungi</taxon>
        <taxon>Dikarya</taxon>
        <taxon>Ascomycota</taxon>
        <taxon>Pezizomycotina</taxon>
        <taxon>Dothideomycetes</taxon>
        <taxon>Dothideomycetidae</taxon>
        <taxon>Mycosphaerellales</taxon>
        <taxon>Teratosphaeriaceae</taxon>
        <taxon>Neohortaea</taxon>
    </lineage>
</organism>